<feature type="compositionally biased region" description="Low complexity" evidence="1">
    <location>
        <begin position="1523"/>
        <end position="1532"/>
    </location>
</feature>
<feature type="transmembrane region" description="Helical" evidence="2">
    <location>
        <begin position="858"/>
        <end position="879"/>
    </location>
</feature>
<dbReference type="OMA" id="FLENYHE"/>
<protein>
    <submittedName>
        <fullName evidence="4">Pectin lyase fold/virulence factor</fullName>
    </submittedName>
</protein>
<dbReference type="OrthoDB" id="328023at2759"/>
<keyword evidence="4" id="KW-0456">Lyase</keyword>
<sequence>MAILLLALKTIVLVQSQIQRMMVSSFSDTILIPCKMSDESIQISDLPNDLQILAGIKILPKSNSFKQTDIYQDLALDGKNLDIYFIRKVSNIGDNNEIEDIKCDLEEFWIDFQGLESLFFTDNQNQYGSILYLLYCDQVNMQNSSQFLNNSAFNGSVFYSKNNSNLYINDTNFYYNTGNNLGGSLSISQSHQIEIENCYFLGNEAQYGAVFFIEQVNQILIQNNIIEQNFADIYGGISLFLQVSDAIIKQNTFMFNEASYAGCFFFLLTNNIQFQKNNFEQNRAILSGSAILSYLDKFLVVDDCKFKQNLSGNQGGGALFYYASSHLEVKNSVFLENYHEFSGAAFYILLSKNFTCENSRFIGNQVSNEQGGAVLIEKQNNEIKIKNSQFINNYAAYGGAMTILTEQDITQVINCTFTNNSGYFEGGALFFEHSLAWVLDSVFQNNSAKIGGSISIKQGINIKLQNLYINDNKAEMANSIYARDSEDLNFFFLNITGQFSQEYSQIYLLNNKNTYIKYSNFSNNVCERDGGVIYIQKCENIFIEDSTFENNLAGYKQNFDTSFVGGAIYAVLLQNLYLNKAIFLKNNVYYNGGAIALFKVNNLTISESFFQSNYVFFDRSQQRKQKTGDYNLSKGGVIYYETPNEEEAENIEQLNFSINISQSLFKNNSGSSGSSLYIKQNIIQERDYKINFTFKNVIIQEDMTDVGGIRIMSNQDYNKNLFDEVINQDSIIFVGKDIVQQGYVVNEQTVIKDKLEFSLCPLGTYLANGGENYCDICQQNGECDGGYGYYYPQDGYWRYNQTSTEYIQCENAPKNCLQNDTCYEGFTGVLCEQCDYSNGFFESVSGECTECPSKYVSFIYILLTFFLFLGVLALTVFFLQDKVRQVNQKKEIYVIWKKNIIYENNSTSIFKIGLLHFQIIYLLDPVNIEFPQVFTGLSKYLSGILEYSIQFLVCRSIGDIQYTLADINLKCESDYYNKYVQPINIVSLLVFIFIIPLFMLFKMYKSRHHNNKIKNQCSYGYLYIDLKKDLYYWEFLSMFQDSKNELNKNTIHYFCLIIVFITNGLFIVYGVFIYYPNMKFKILSYTLTYFKKCFGIRLQKYFDNQEIIKKRWKIIRDSVKKYGMIINQQKYKNINRAFLFQNINSVDIIEGIKKGDFKKVNQKVLENYESRIFSQKSISINKAKNYVDMIKSMNSLSSIPQQVQSNKSLKNIFLGKQNLQYNISVLEEELKSGESGENKQKNSNSSSGGSQSLVIQSDKKISEQIKQDLNKSFDDNILYNNNKNQYKQQQFQEISLDRKVENQQYFKNQENKDSFIQINDSQISASNIPQETNQKISYDNLDQKWMQFNSQSKLTEQKQNAQFYTQYQKSSGIIQNQFYLKQKNQEVQNDNIFSNPSDRAQRAKNQKIKMLTSFELQNFTQQTSTENFINLLSLDSGQNLQERIIKNCLKMESNSQKNMESSIKFKNTKLNSKDQKKKEKGEYNDKKYIFEKNQNLKHKQLFQSEKNLCEQQFPIIQTIKNSNVRRNSKNSSDGSGKEIPSEILSDYSKSCNQIADIEADNNNKNNNKNENKIN</sequence>
<feature type="transmembrane region" description="Helical" evidence="2">
    <location>
        <begin position="900"/>
        <end position="923"/>
    </location>
</feature>
<evidence type="ECO:0000256" key="1">
    <source>
        <dbReference type="SAM" id="MobiDB-lite"/>
    </source>
</evidence>
<feature type="region of interest" description="Disordered" evidence="1">
    <location>
        <begin position="1232"/>
        <end position="1253"/>
    </location>
</feature>
<keyword evidence="3" id="KW-0732">Signal</keyword>
<dbReference type="InterPro" id="IPR011050">
    <property type="entry name" value="Pectin_lyase_fold/virulence"/>
</dbReference>
<keyword evidence="2" id="KW-1133">Transmembrane helix</keyword>
<dbReference type="EMBL" id="LDAU01000098">
    <property type="protein sequence ID" value="KRX06177.1"/>
    <property type="molecule type" value="Genomic_DNA"/>
</dbReference>
<keyword evidence="2" id="KW-0812">Transmembrane</keyword>
<feature type="transmembrane region" description="Helical" evidence="2">
    <location>
        <begin position="1053"/>
        <end position="1075"/>
    </location>
</feature>
<keyword evidence="5" id="KW-1185">Reference proteome</keyword>
<proteinExistence type="predicted"/>
<organism evidence="4 5">
    <name type="scientific">Pseudocohnilembus persalinus</name>
    <name type="common">Ciliate</name>
    <dbReference type="NCBI Taxonomy" id="266149"/>
    <lineage>
        <taxon>Eukaryota</taxon>
        <taxon>Sar</taxon>
        <taxon>Alveolata</taxon>
        <taxon>Ciliophora</taxon>
        <taxon>Intramacronucleata</taxon>
        <taxon>Oligohymenophorea</taxon>
        <taxon>Scuticociliatia</taxon>
        <taxon>Philasterida</taxon>
        <taxon>Pseudocohnilembidae</taxon>
        <taxon>Pseudocohnilembus</taxon>
    </lineage>
</organism>
<feature type="region of interest" description="Disordered" evidence="1">
    <location>
        <begin position="1523"/>
        <end position="1542"/>
    </location>
</feature>
<keyword evidence="2" id="KW-0472">Membrane</keyword>
<dbReference type="Gene3D" id="2.160.20.10">
    <property type="entry name" value="Single-stranded right-handed beta-helix, Pectin lyase-like"/>
    <property type="match status" value="2"/>
</dbReference>
<dbReference type="PANTHER" id="PTHR11319:SF35">
    <property type="entry name" value="OUTER MEMBRANE PROTEIN PMPC-RELATED"/>
    <property type="match status" value="1"/>
</dbReference>
<dbReference type="InterPro" id="IPR006626">
    <property type="entry name" value="PbH1"/>
</dbReference>
<feature type="compositionally biased region" description="Low complexity" evidence="1">
    <location>
        <begin position="1555"/>
        <end position="1566"/>
    </location>
</feature>
<dbReference type="SUPFAM" id="SSF51126">
    <property type="entry name" value="Pectin lyase-like"/>
    <property type="match status" value="2"/>
</dbReference>
<feature type="signal peptide" evidence="3">
    <location>
        <begin position="1"/>
        <end position="16"/>
    </location>
</feature>
<evidence type="ECO:0000256" key="2">
    <source>
        <dbReference type="SAM" id="Phobius"/>
    </source>
</evidence>
<evidence type="ECO:0000256" key="3">
    <source>
        <dbReference type="SAM" id="SignalP"/>
    </source>
</evidence>
<comment type="caution">
    <text evidence="4">The sequence shown here is derived from an EMBL/GenBank/DDBJ whole genome shotgun (WGS) entry which is preliminary data.</text>
</comment>
<accession>A0A0V0QVG7</accession>
<feature type="chain" id="PRO_5006867603" evidence="3">
    <location>
        <begin position="17"/>
        <end position="1574"/>
    </location>
</feature>
<evidence type="ECO:0000313" key="5">
    <source>
        <dbReference type="Proteomes" id="UP000054937"/>
    </source>
</evidence>
<dbReference type="GO" id="GO:0016829">
    <property type="term" value="F:lyase activity"/>
    <property type="evidence" value="ECO:0007669"/>
    <property type="project" value="UniProtKB-KW"/>
</dbReference>
<feature type="region of interest" description="Disordered" evidence="1">
    <location>
        <begin position="1458"/>
        <end position="1486"/>
    </location>
</feature>
<evidence type="ECO:0000313" key="4">
    <source>
        <dbReference type="EMBL" id="KRX06177.1"/>
    </source>
</evidence>
<feature type="region of interest" description="Disordered" evidence="1">
    <location>
        <begin position="1555"/>
        <end position="1574"/>
    </location>
</feature>
<feature type="compositionally biased region" description="Low complexity" evidence="1">
    <location>
        <begin position="1241"/>
        <end position="1252"/>
    </location>
</feature>
<feature type="compositionally biased region" description="Polar residues" evidence="1">
    <location>
        <begin position="1458"/>
        <end position="1470"/>
    </location>
</feature>
<dbReference type="PANTHER" id="PTHR11319">
    <property type="entry name" value="G PROTEIN-COUPLED RECEPTOR-RELATED"/>
    <property type="match status" value="1"/>
</dbReference>
<name>A0A0V0QVG7_PSEPJ</name>
<feature type="transmembrane region" description="Helical" evidence="2">
    <location>
        <begin position="983"/>
        <end position="1004"/>
    </location>
</feature>
<dbReference type="Proteomes" id="UP000054937">
    <property type="component" value="Unassembled WGS sequence"/>
</dbReference>
<reference evidence="4 5" key="1">
    <citation type="journal article" date="2015" name="Sci. Rep.">
        <title>Genome of the facultative scuticociliatosis pathogen Pseudocohnilembus persalinus provides insight into its virulence through horizontal gene transfer.</title>
        <authorList>
            <person name="Xiong J."/>
            <person name="Wang G."/>
            <person name="Cheng J."/>
            <person name="Tian M."/>
            <person name="Pan X."/>
            <person name="Warren A."/>
            <person name="Jiang C."/>
            <person name="Yuan D."/>
            <person name="Miao W."/>
        </authorList>
    </citation>
    <scope>NUCLEOTIDE SEQUENCE [LARGE SCALE GENOMIC DNA]</scope>
    <source>
        <strain evidence="4">36N120E</strain>
    </source>
</reference>
<dbReference type="SMART" id="SM00710">
    <property type="entry name" value="PbH1"/>
    <property type="match status" value="12"/>
</dbReference>
<feature type="compositionally biased region" description="Basic and acidic residues" evidence="1">
    <location>
        <begin position="1471"/>
        <end position="1486"/>
    </location>
</feature>
<gene>
    <name evidence="4" type="ORF">PPERSA_06059</name>
</gene>
<dbReference type="InterPro" id="IPR012334">
    <property type="entry name" value="Pectin_lyas_fold"/>
</dbReference>
<dbReference type="InParanoid" id="A0A0V0QVG7"/>